<dbReference type="Pfam" id="PF02516">
    <property type="entry name" value="STT3"/>
    <property type="match status" value="1"/>
</dbReference>
<comment type="caution">
    <text evidence="20">The sequence shown here is derived from an EMBL/GenBank/DDBJ whole genome shotgun (WGS) entry which is preliminary data.</text>
</comment>
<evidence type="ECO:0000256" key="1">
    <source>
        <dbReference type="ARBA" id="ARBA00001936"/>
    </source>
</evidence>
<comment type="cofactor">
    <cofactor evidence="2">
        <name>Mg(2+)</name>
        <dbReference type="ChEBI" id="CHEBI:18420"/>
    </cofactor>
</comment>
<feature type="domain" description="Archaeal glycosylation protein B peripheral" evidence="19">
    <location>
        <begin position="688"/>
        <end position="737"/>
    </location>
</feature>
<keyword evidence="10" id="KW-0479">Metal-binding</keyword>
<evidence type="ECO:0000256" key="2">
    <source>
        <dbReference type="ARBA" id="ARBA00001946"/>
    </source>
</evidence>
<evidence type="ECO:0000256" key="16">
    <source>
        <dbReference type="ARBA" id="ARBA00034066"/>
    </source>
</evidence>
<keyword evidence="21" id="KW-1185">Reference proteome</keyword>
<gene>
    <name evidence="20" type="ORF">GRX01_10890</name>
</gene>
<keyword evidence="11" id="KW-0460">Magnesium</keyword>
<dbReference type="EC" id="2.4.99.21" evidence="6"/>
<feature type="transmembrane region" description="Helical" evidence="17">
    <location>
        <begin position="244"/>
        <end position="262"/>
    </location>
</feature>
<feature type="transmembrane region" description="Helical" evidence="17">
    <location>
        <begin position="378"/>
        <end position="396"/>
    </location>
</feature>
<evidence type="ECO:0000256" key="13">
    <source>
        <dbReference type="ARBA" id="ARBA00023136"/>
    </source>
</evidence>
<evidence type="ECO:0000256" key="11">
    <source>
        <dbReference type="ARBA" id="ARBA00022842"/>
    </source>
</evidence>
<feature type="domain" description="Oligosaccharyl transferase STT3 N-terminal" evidence="18">
    <location>
        <begin position="120"/>
        <end position="250"/>
    </location>
</feature>
<evidence type="ECO:0000256" key="15">
    <source>
        <dbReference type="ARBA" id="ARBA00030679"/>
    </source>
</evidence>
<evidence type="ECO:0000256" key="9">
    <source>
        <dbReference type="ARBA" id="ARBA00022692"/>
    </source>
</evidence>
<feature type="transmembrane region" description="Helical" evidence="17">
    <location>
        <begin position="349"/>
        <end position="371"/>
    </location>
</feature>
<keyword evidence="7" id="KW-0328">Glycosyltransferase</keyword>
<name>A0A6B0T5R7_9EURY</name>
<dbReference type="InterPro" id="IPR048307">
    <property type="entry name" value="STT3_N"/>
</dbReference>
<dbReference type="RefSeq" id="WP_159666986.1">
    <property type="nucleotide sequence ID" value="NZ_WUUS01000006.1"/>
</dbReference>
<dbReference type="InterPro" id="IPR003674">
    <property type="entry name" value="Oligo_trans_STT3"/>
</dbReference>
<comment type="subcellular location">
    <subcellularLocation>
        <location evidence="3">Cell membrane</location>
        <topology evidence="3">Multi-pass membrane protein</topology>
    </subcellularLocation>
</comment>
<dbReference type="EMBL" id="WUUS01000006">
    <property type="protein sequence ID" value="MXR41839.1"/>
    <property type="molecule type" value="Genomic_DNA"/>
</dbReference>
<reference evidence="20 21" key="1">
    <citation type="submission" date="2019-12" db="EMBL/GenBank/DDBJ databases">
        <title>Isolation and characterization of three novel carbon monoxide-oxidizing members of Halobacteria from salione crusts and soils.</title>
        <authorList>
            <person name="Myers M.R."/>
            <person name="King G.M."/>
        </authorList>
    </citation>
    <scope>NUCLEOTIDE SEQUENCE [LARGE SCALE GENOMIC DNA]</scope>
    <source>
        <strain evidence="20 21">WSA2</strain>
    </source>
</reference>
<feature type="transmembrane region" description="Helical" evidence="17">
    <location>
        <begin position="432"/>
        <end position="450"/>
    </location>
</feature>
<evidence type="ECO:0000256" key="17">
    <source>
        <dbReference type="SAM" id="Phobius"/>
    </source>
</evidence>
<dbReference type="InterPro" id="IPR041154">
    <property type="entry name" value="AglB_P1"/>
</dbReference>
<evidence type="ECO:0000259" key="18">
    <source>
        <dbReference type="Pfam" id="PF02516"/>
    </source>
</evidence>
<comment type="cofactor">
    <cofactor evidence="1">
        <name>Mn(2+)</name>
        <dbReference type="ChEBI" id="CHEBI:29035"/>
    </cofactor>
</comment>
<evidence type="ECO:0000259" key="19">
    <source>
        <dbReference type="Pfam" id="PF18079"/>
    </source>
</evidence>
<evidence type="ECO:0000256" key="5">
    <source>
        <dbReference type="ARBA" id="ARBA00010810"/>
    </source>
</evidence>
<feature type="transmembrane region" description="Helical" evidence="17">
    <location>
        <begin position="462"/>
        <end position="480"/>
    </location>
</feature>
<dbReference type="AlphaFoldDB" id="A0A6B0T5R7"/>
<organism evidence="20 21">
    <name type="scientific">Halobaculum saliterrae</name>
    <dbReference type="NCBI Taxonomy" id="2073113"/>
    <lineage>
        <taxon>Archaea</taxon>
        <taxon>Methanobacteriati</taxon>
        <taxon>Methanobacteriota</taxon>
        <taxon>Stenosarchaea group</taxon>
        <taxon>Halobacteria</taxon>
        <taxon>Halobacteriales</taxon>
        <taxon>Haloferacaceae</taxon>
        <taxon>Halobaculum</taxon>
    </lineage>
</organism>
<comment type="catalytic activity">
    <reaction evidence="16">
        <text>an archaeal dolichyl phosphooligosaccharide + [protein]-L-asparagine = an archaeal dolichyl phosphate + a glycoprotein with the oligosaccharide chain attached by N-beta-D-glycosyl linkage to a protein L-asparagine.</text>
        <dbReference type="EC" id="2.4.99.21"/>
    </reaction>
</comment>
<keyword evidence="9 17" id="KW-0812">Transmembrane</keyword>
<keyword evidence="14" id="KW-0464">Manganese</keyword>
<evidence type="ECO:0000256" key="6">
    <source>
        <dbReference type="ARBA" id="ARBA00012602"/>
    </source>
</evidence>
<feature type="transmembrane region" description="Helical" evidence="17">
    <location>
        <begin position="214"/>
        <end position="232"/>
    </location>
</feature>
<evidence type="ECO:0000313" key="20">
    <source>
        <dbReference type="EMBL" id="MXR41839.1"/>
    </source>
</evidence>
<evidence type="ECO:0000256" key="8">
    <source>
        <dbReference type="ARBA" id="ARBA00022679"/>
    </source>
</evidence>
<comment type="similarity">
    <text evidence="5">Belongs to the STT3 family.</text>
</comment>
<sequence>MVTARDVSDLLDERPDLEPAIDAVLEPEGPWTFDDVDVDSGALGELVSRGIVTKTDDGYVVADHAATRRALAGEVSEQTVEPVRDLDVSLPSLPNPRVLAALAGALAVVFALRITTFPAVFQEEVVLTANDPYFYRYWVERMLTDPETTLTTVPGGIAKGEPLLVATLWFVSSLLGGSTGVTGQVFAWYPVVSALVTGVLVYRLTVEVTDDRRVGIAAVVFMGTVAGHGLRTSLGFADHHAFDYVWLLLTALGATVVVRDAIDAQPLASVRTLAATAAVAVGVAGQTLAWDAGPLLVVPLGILVAADAIAAVYTDRDPLRSGGPLVAASALAAGVVWVAHSSFGWHTTLVAVSPVLLTIGGLGVVLAGTLARRVELPAAGVAGVTLVGAIAGAFAFSRLAPEQWARVTRSFDTRLVRTDAIAETTGLFGESGGWLLLVGLLLFIGVPYLLWATYHLREDDRWLVPVVYTWYFLALAVVQVRFVGQLGPFLAVFGGLAFVHLAERVDVARPPTPFGGDPVRDIGTPDRQTVFAVAALFVLLGAFGAAQVPLKNAQLVHSQEQYETASWMSDHAAEHDLEYPQSYVFSFWPDNRHYNYFVNGESRSYGYARTNYASFVASTDPAGWYDRLGDRAGYVVVTPDTVGNESQLGTRLYREHGSRANGTAGVARYRLQYVSDDETYKVFTLVPGAVLRGTATPNATVTVETTVEVEGARFAYTRQTTANANGAYTVRVAHPGTYSVGNGNVTVNESAVRTGSTVRVNAST</sequence>
<evidence type="ECO:0000256" key="12">
    <source>
        <dbReference type="ARBA" id="ARBA00022989"/>
    </source>
</evidence>
<dbReference type="GO" id="GO:0005886">
    <property type="term" value="C:plasma membrane"/>
    <property type="evidence" value="ECO:0007669"/>
    <property type="project" value="UniProtKB-SubCell"/>
</dbReference>
<proteinExistence type="inferred from homology"/>
<dbReference type="GO" id="GO:0004576">
    <property type="term" value="F:oligosaccharyl transferase activity"/>
    <property type="evidence" value="ECO:0007669"/>
    <property type="project" value="InterPro"/>
</dbReference>
<protein>
    <recommendedName>
        <fullName evidence="6">dolichyl-phosphooligosaccharide-protein glycotransferase</fullName>
        <ecNumber evidence="6">2.4.99.21</ecNumber>
    </recommendedName>
    <alternativeName>
        <fullName evidence="15">Oligosaccharyl transferase</fullName>
    </alternativeName>
</protein>
<comment type="pathway">
    <text evidence="4">Protein modification; protein glycosylation.</text>
</comment>
<evidence type="ECO:0000256" key="10">
    <source>
        <dbReference type="ARBA" id="ARBA00022723"/>
    </source>
</evidence>
<dbReference type="Proteomes" id="UP000437065">
    <property type="component" value="Unassembled WGS sequence"/>
</dbReference>
<keyword evidence="12 17" id="KW-1133">Transmembrane helix</keyword>
<dbReference type="Pfam" id="PF18079">
    <property type="entry name" value="AglB_L1"/>
    <property type="match status" value="1"/>
</dbReference>
<dbReference type="PANTHER" id="PTHR13872:SF1">
    <property type="entry name" value="DOLICHYL-DIPHOSPHOOLIGOSACCHARIDE--PROTEIN GLYCOSYLTRANSFERASE SUBUNIT STT3B"/>
    <property type="match status" value="1"/>
</dbReference>
<accession>A0A6B0T5R7</accession>
<feature type="transmembrane region" description="Helical" evidence="17">
    <location>
        <begin position="269"/>
        <end position="289"/>
    </location>
</feature>
<keyword evidence="13 17" id="KW-0472">Membrane</keyword>
<dbReference type="OrthoDB" id="313284at2157"/>
<evidence type="ECO:0000256" key="3">
    <source>
        <dbReference type="ARBA" id="ARBA00004651"/>
    </source>
</evidence>
<dbReference type="PANTHER" id="PTHR13872">
    <property type="entry name" value="DOLICHYL-DIPHOSPHOOLIGOSACCHARIDE--PROTEIN GLYCOSYLTRANSFERASE SUBUNIT"/>
    <property type="match status" value="1"/>
</dbReference>
<dbReference type="GO" id="GO:0046872">
    <property type="term" value="F:metal ion binding"/>
    <property type="evidence" value="ECO:0007669"/>
    <property type="project" value="UniProtKB-KW"/>
</dbReference>
<feature type="transmembrane region" description="Helical" evidence="17">
    <location>
        <begin position="185"/>
        <end position="202"/>
    </location>
</feature>
<feature type="transmembrane region" description="Helical" evidence="17">
    <location>
        <begin position="325"/>
        <end position="343"/>
    </location>
</feature>
<evidence type="ECO:0000256" key="4">
    <source>
        <dbReference type="ARBA" id="ARBA00004922"/>
    </source>
</evidence>
<keyword evidence="8" id="KW-0808">Transferase</keyword>
<feature type="transmembrane region" description="Helical" evidence="17">
    <location>
        <begin position="295"/>
        <end position="313"/>
    </location>
</feature>
<evidence type="ECO:0000256" key="7">
    <source>
        <dbReference type="ARBA" id="ARBA00022676"/>
    </source>
</evidence>
<evidence type="ECO:0000313" key="21">
    <source>
        <dbReference type="Proteomes" id="UP000437065"/>
    </source>
</evidence>
<feature type="transmembrane region" description="Helical" evidence="17">
    <location>
        <begin position="98"/>
        <end position="121"/>
    </location>
</feature>
<evidence type="ECO:0000256" key="14">
    <source>
        <dbReference type="ARBA" id="ARBA00023211"/>
    </source>
</evidence>